<comment type="subcellular location">
    <subcellularLocation>
        <location evidence="1">Cell membrane</location>
        <topology evidence="1">Multi-pass membrane protein</topology>
    </subcellularLocation>
</comment>
<feature type="transmembrane region" description="Helical" evidence="6">
    <location>
        <begin position="411"/>
        <end position="433"/>
    </location>
</feature>
<feature type="domain" description="DUF4131" evidence="9">
    <location>
        <begin position="21"/>
        <end position="183"/>
    </location>
</feature>
<gene>
    <name evidence="10" type="ORF">CWI78_01820</name>
</gene>
<dbReference type="Proteomes" id="UP000288058">
    <property type="component" value="Unassembled WGS sequence"/>
</dbReference>
<feature type="transmembrane region" description="Helical" evidence="6">
    <location>
        <begin position="246"/>
        <end position="268"/>
    </location>
</feature>
<dbReference type="AlphaFoldDB" id="A0A432Z5S8"/>
<feature type="domain" description="ComEC/Rec2-related protein" evidence="8">
    <location>
        <begin position="216"/>
        <end position="491"/>
    </location>
</feature>
<evidence type="ECO:0000256" key="6">
    <source>
        <dbReference type="SAM" id="Phobius"/>
    </source>
</evidence>
<evidence type="ECO:0000259" key="7">
    <source>
        <dbReference type="Pfam" id="PF00753"/>
    </source>
</evidence>
<feature type="transmembrane region" description="Helical" evidence="6">
    <location>
        <begin position="328"/>
        <end position="344"/>
    </location>
</feature>
<evidence type="ECO:0000259" key="8">
    <source>
        <dbReference type="Pfam" id="PF03772"/>
    </source>
</evidence>
<feature type="transmembrane region" description="Helical" evidence="6">
    <location>
        <begin position="54"/>
        <end position="74"/>
    </location>
</feature>
<dbReference type="CDD" id="cd07731">
    <property type="entry name" value="ComA-like_MBL-fold"/>
    <property type="match status" value="1"/>
</dbReference>
<evidence type="ECO:0000313" key="10">
    <source>
        <dbReference type="EMBL" id="RUO73205.1"/>
    </source>
</evidence>
<dbReference type="OrthoDB" id="9761531at2"/>
<evidence type="ECO:0000313" key="11">
    <source>
        <dbReference type="Proteomes" id="UP000288058"/>
    </source>
</evidence>
<feature type="transmembrane region" description="Helical" evidence="6">
    <location>
        <begin position="280"/>
        <end position="297"/>
    </location>
</feature>
<dbReference type="NCBIfam" id="TIGR00361">
    <property type="entry name" value="ComEC_Rec2"/>
    <property type="match status" value="1"/>
</dbReference>
<dbReference type="PANTHER" id="PTHR30619">
    <property type="entry name" value="DNA INTERNALIZATION/COMPETENCE PROTEIN COMEC/REC2"/>
    <property type="match status" value="1"/>
</dbReference>
<dbReference type="InterPro" id="IPR004797">
    <property type="entry name" value="Competence_ComEC/Rec2"/>
</dbReference>
<dbReference type="GO" id="GO:0005886">
    <property type="term" value="C:plasma membrane"/>
    <property type="evidence" value="ECO:0007669"/>
    <property type="project" value="UniProtKB-SubCell"/>
</dbReference>
<dbReference type="RefSeq" id="WP_126779694.1">
    <property type="nucleotide sequence ID" value="NZ_PIQC01000001.1"/>
</dbReference>
<feature type="domain" description="Metallo-beta-lactamase" evidence="7">
    <location>
        <begin position="528"/>
        <end position="713"/>
    </location>
</feature>
<dbReference type="GO" id="GO:0030420">
    <property type="term" value="P:establishment of competence for transformation"/>
    <property type="evidence" value="ECO:0007669"/>
    <property type="project" value="InterPro"/>
</dbReference>
<dbReference type="InterPro" id="IPR004477">
    <property type="entry name" value="ComEC_N"/>
</dbReference>
<evidence type="ECO:0000256" key="2">
    <source>
        <dbReference type="ARBA" id="ARBA00022475"/>
    </source>
</evidence>
<keyword evidence="2" id="KW-1003">Cell membrane</keyword>
<dbReference type="SUPFAM" id="SSF56281">
    <property type="entry name" value="Metallo-hydrolase/oxidoreductase"/>
    <property type="match status" value="1"/>
</dbReference>
<keyword evidence="3 6" id="KW-0812">Transmembrane</keyword>
<dbReference type="NCBIfam" id="TIGR00360">
    <property type="entry name" value="ComEC_N-term"/>
    <property type="match status" value="1"/>
</dbReference>
<evidence type="ECO:0000256" key="4">
    <source>
        <dbReference type="ARBA" id="ARBA00022989"/>
    </source>
</evidence>
<dbReference type="Pfam" id="PF00753">
    <property type="entry name" value="Lactamase_B"/>
    <property type="match status" value="1"/>
</dbReference>
<reference evidence="11" key="1">
    <citation type="journal article" date="2018" name="Front. Microbiol.">
        <title>Genome-Based Analysis Reveals the Taxonomy and Diversity of the Family Idiomarinaceae.</title>
        <authorList>
            <person name="Liu Y."/>
            <person name="Lai Q."/>
            <person name="Shao Z."/>
        </authorList>
    </citation>
    <scope>NUCLEOTIDE SEQUENCE [LARGE SCALE GENOMIC DNA]</scope>
    <source>
        <strain evidence="11">R22</strain>
    </source>
</reference>
<evidence type="ECO:0000256" key="3">
    <source>
        <dbReference type="ARBA" id="ARBA00022692"/>
    </source>
</evidence>
<dbReference type="Pfam" id="PF13567">
    <property type="entry name" value="DUF4131"/>
    <property type="match status" value="1"/>
</dbReference>
<keyword evidence="4 6" id="KW-1133">Transmembrane helix</keyword>
<name>A0A432Z5S8_9GAMM</name>
<protein>
    <submittedName>
        <fullName evidence="10">DNA internalization-related competence protein ComEC/Rec2</fullName>
    </submittedName>
</protein>
<evidence type="ECO:0000256" key="1">
    <source>
        <dbReference type="ARBA" id="ARBA00004651"/>
    </source>
</evidence>
<dbReference type="InterPro" id="IPR052159">
    <property type="entry name" value="Competence_DNA_uptake"/>
</dbReference>
<dbReference type="InterPro" id="IPR025405">
    <property type="entry name" value="DUF4131"/>
</dbReference>
<keyword evidence="5 6" id="KW-0472">Membrane</keyword>
<evidence type="ECO:0000259" key="9">
    <source>
        <dbReference type="Pfam" id="PF13567"/>
    </source>
</evidence>
<feature type="transmembrane region" description="Helical" evidence="6">
    <location>
        <begin position="480"/>
        <end position="498"/>
    </location>
</feature>
<dbReference type="InterPro" id="IPR035681">
    <property type="entry name" value="ComA-like_MBL"/>
</dbReference>
<dbReference type="InterPro" id="IPR036866">
    <property type="entry name" value="RibonucZ/Hydroxyglut_hydro"/>
</dbReference>
<dbReference type="InterPro" id="IPR001279">
    <property type="entry name" value="Metallo-B-lactamas"/>
</dbReference>
<keyword evidence="11" id="KW-1185">Reference proteome</keyword>
<comment type="caution">
    <text evidence="10">The sequence shown here is derived from an EMBL/GenBank/DDBJ whole genome shotgun (WGS) entry which is preliminary data.</text>
</comment>
<feature type="transmembrane region" description="Helical" evidence="6">
    <location>
        <begin position="24"/>
        <end position="42"/>
    </location>
</feature>
<dbReference type="EMBL" id="PIQC01000001">
    <property type="protein sequence ID" value="RUO73205.1"/>
    <property type="molecule type" value="Genomic_DNA"/>
</dbReference>
<feature type="transmembrane region" description="Helical" evidence="6">
    <location>
        <begin position="303"/>
        <end position="321"/>
    </location>
</feature>
<proteinExistence type="predicted"/>
<dbReference type="PANTHER" id="PTHR30619:SF1">
    <property type="entry name" value="RECOMBINATION PROTEIN 2"/>
    <property type="match status" value="1"/>
</dbReference>
<feature type="transmembrane region" description="Helical" evidence="6">
    <location>
        <begin position="379"/>
        <end position="405"/>
    </location>
</feature>
<evidence type="ECO:0000256" key="5">
    <source>
        <dbReference type="ARBA" id="ARBA00023136"/>
    </source>
</evidence>
<dbReference type="Pfam" id="PF03772">
    <property type="entry name" value="Competence"/>
    <property type="match status" value="1"/>
</dbReference>
<feature type="transmembrane region" description="Helical" evidence="6">
    <location>
        <begin position="350"/>
        <end position="367"/>
    </location>
</feature>
<dbReference type="Gene3D" id="3.60.15.10">
    <property type="entry name" value="Ribonuclease Z/Hydroxyacylglutathione hydrolase-like"/>
    <property type="match status" value="2"/>
</dbReference>
<accession>A0A432Z5S8</accession>
<sequence length="765" mass="86826">MDRWLLVFLGGILSASLHSDSKFWLIVSTIALLLLAIAYAFLNLGQRRIKRRSTVPLLMALFCGILWANANLYWQNLRAIPDSLMDTESELTLIVDEISRRYPYHLRVTGKVVRLFDEALPYWQQPRVRLNWYRDNRTDMPKIGQRWQLGVRLKQATDYRNHGSFRYRQYLLRNNIYAIGTIQHGKPVAESVSLRQRIFDKLTQSDLAHPGILAALTIGERSLLTPAVRETWQKNGLAHSLAISGLHLGMVAGTAILLFRFCFCCLPVGLKARERLNTRVGSLVFAAFVTIFYATLADFPISTVRALTMFLVVLAHVILNLKVSPLSLLLRVTVSVLIVDVLAWQDPGFWLSITAVAALFLASWRWQKIRGRFSTIKNLWSIQWLLLVVMSPLSFLLFGGFSLLAPVVNLLVLPIISFWLLPLALTGTGFAVFDSNFAETFWQLAELPLRYVNPILEVLAEQPVNWLQLNQWPITREARFALLLALIAVILVPVRHVWQRFGLLLCLPVSVFALFNQRDGNLRLHVLDVGQSQAVVLERNGRAMLIDTGIEFNSGFSVAESVIEPFLNYHGLVPEYAFISHGDSDHNGGRAFLSQRYPELQWRGDGSDTPCKADDSGQWNGMDWRVLWPTSDSQRTMQLSKNNRSCVLVFSFGDFSVFLPGDIEMPAEQLLLARLDSPAEISSDVMLVPHHGSKTSSSWPLLQAVDADIYLISYGRHRGYRFPHRYTLKRLSRTHTPWFGTKDNGQLTIISNGSTWSLELPFENR</sequence>
<organism evidence="10 11">
    <name type="scientific">Idiomarina ramblicola</name>
    <dbReference type="NCBI Taxonomy" id="263724"/>
    <lineage>
        <taxon>Bacteria</taxon>
        <taxon>Pseudomonadati</taxon>
        <taxon>Pseudomonadota</taxon>
        <taxon>Gammaproteobacteria</taxon>
        <taxon>Alteromonadales</taxon>
        <taxon>Idiomarinaceae</taxon>
        <taxon>Idiomarina</taxon>
    </lineage>
</organism>